<proteinExistence type="predicted"/>
<feature type="transmembrane region" description="Helical" evidence="2">
    <location>
        <begin position="66"/>
        <end position="89"/>
    </location>
</feature>
<name>A0A2T9ZCL5_9FUNG</name>
<organism evidence="3 4">
    <name type="scientific">Smittium megazygosporum</name>
    <dbReference type="NCBI Taxonomy" id="133381"/>
    <lineage>
        <taxon>Eukaryota</taxon>
        <taxon>Fungi</taxon>
        <taxon>Fungi incertae sedis</taxon>
        <taxon>Zoopagomycota</taxon>
        <taxon>Kickxellomycotina</taxon>
        <taxon>Harpellomycetes</taxon>
        <taxon>Harpellales</taxon>
        <taxon>Legeriomycetaceae</taxon>
        <taxon>Smittium</taxon>
    </lineage>
</organism>
<sequence length="685" mass="75848">MTMNNPFLLGGQWSKYAHMFFIFSGIQALLGCAFQIAYIVLVSKLNGNNSINNNKIFSGVLKSPPLLIRLGWTNFSGYIVTFCISTVAVLLKSDVIAVVSIVSDLVLMGMFSTIFFGVRSLTFLHDSSALLKGAPSKLGIELSFGIAIFLFVALFSGKIYLMSKKLRFEFGWLSYRALGANSTSRFNVGIGLRDQLNKIHILNRNLVDLEEIVDDFTYHPNNKSSNSVNTVSQNLDSAKDQDFNQGYIETPITEKGHSEDKRMSLESSIYSLKFNDPNKDDTDFKNYENGLTAPHNIFNSNYPHIPSNFRFTDSPSSQKSLASKASTTTKRLMQFLSSSKFNTSISSQFFFSFSSSPKTPANGSNDFSKSYLNSKSKYSSNIPIYSKTPNSHFSNSLSISSDKPYRPENVFNDLSLSNLDLPKDTNIDEQRLNSIPFNRALKNKILDNALKSKTAKRTNNTEQVSQISSDLKKAVQSIDPNTNKEAEFVAPLVQILNLRKKRSSGPKLLPLNDEKSASPALAKLDNTKNVVGVSGIAVLQDRNLSNKKIKFGPNPYNFSFTSISKSTEIDPDNTYPTTGSENKATQSTTKDYNSISTSPELFVSPASSLSKQSLKGISSNHDPQIAGEHIKSFEDVSSRANLGLTVSELCDINGVFDQSPSTRLHSPNTKQFPIYTRKPSPFPRI</sequence>
<protein>
    <submittedName>
        <fullName evidence="3">Uncharacterized protein</fullName>
    </submittedName>
</protein>
<dbReference type="EMBL" id="MBFS01000499">
    <property type="protein sequence ID" value="PVV02344.1"/>
    <property type="molecule type" value="Genomic_DNA"/>
</dbReference>
<evidence type="ECO:0000256" key="1">
    <source>
        <dbReference type="SAM" id="MobiDB-lite"/>
    </source>
</evidence>
<keyword evidence="4" id="KW-1185">Reference proteome</keyword>
<keyword evidence="2" id="KW-0472">Membrane</keyword>
<feature type="transmembrane region" description="Helical" evidence="2">
    <location>
        <begin position="20"/>
        <end position="45"/>
    </location>
</feature>
<gene>
    <name evidence="3" type="ORF">BB560_003205</name>
</gene>
<feature type="region of interest" description="Disordered" evidence="1">
    <location>
        <begin position="567"/>
        <end position="596"/>
    </location>
</feature>
<dbReference type="Proteomes" id="UP000245609">
    <property type="component" value="Unassembled WGS sequence"/>
</dbReference>
<feature type="transmembrane region" description="Helical" evidence="2">
    <location>
        <begin position="138"/>
        <end position="161"/>
    </location>
</feature>
<accession>A0A2T9ZCL5</accession>
<evidence type="ECO:0000313" key="4">
    <source>
        <dbReference type="Proteomes" id="UP000245609"/>
    </source>
</evidence>
<keyword evidence="2" id="KW-0812">Transmembrane</keyword>
<dbReference type="AlphaFoldDB" id="A0A2T9ZCL5"/>
<feature type="transmembrane region" description="Helical" evidence="2">
    <location>
        <begin position="95"/>
        <end position="118"/>
    </location>
</feature>
<evidence type="ECO:0000256" key="2">
    <source>
        <dbReference type="SAM" id="Phobius"/>
    </source>
</evidence>
<evidence type="ECO:0000313" key="3">
    <source>
        <dbReference type="EMBL" id="PVV02344.1"/>
    </source>
</evidence>
<keyword evidence="2" id="KW-1133">Transmembrane helix</keyword>
<reference evidence="3 4" key="1">
    <citation type="journal article" date="2018" name="MBio">
        <title>Comparative Genomics Reveals the Core Gene Toolbox for the Fungus-Insect Symbiosis.</title>
        <authorList>
            <person name="Wang Y."/>
            <person name="Stata M."/>
            <person name="Wang W."/>
            <person name="Stajich J.E."/>
            <person name="White M.M."/>
            <person name="Moncalvo J.M."/>
        </authorList>
    </citation>
    <scope>NUCLEOTIDE SEQUENCE [LARGE SCALE GENOMIC DNA]</scope>
    <source>
        <strain evidence="3 4">SC-DP-2</strain>
    </source>
</reference>
<feature type="compositionally biased region" description="Polar residues" evidence="1">
    <location>
        <begin position="574"/>
        <end position="596"/>
    </location>
</feature>
<dbReference type="OrthoDB" id="2448307at2759"/>
<comment type="caution">
    <text evidence="3">The sequence shown here is derived from an EMBL/GenBank/DDBJ whole genome shotgun (WGS) entry which is preliminary data.</text>
</comment>